<proteinExistence type="predicted"/>
<keyword evidence="2" id="KW-1185">Reference proteome</keyword>
<dbReference type="AlphaFoldDB" id="A0A0R3LIU9"/>
<dbReference type="Proteomes" id="UP000051913">
    <property type="component" value="Unassembled WGS sequence"/>
</dbReference>
<accession>A0A0R3LIU9</accession>
<organism evidence="1 2">
    <name type="scientific">Bradyrhizobium valentinum</name>
    <dbReference type="NCBI Taxonomy" id="1518501"/>
    <lineage>
        <taxon>Bacteria</taxon>
        <taxon>Pseudomonadati</taxon>
        <taxon>Pseudomonadota</taxon>
        <taxon>Alphaproteobacteria</taxon>
        <taxon>Hyphomicrobiales</taxon>
        <taxon>Nitrobacteraceae</taxon>
        <taxon>Bradyrhizobium</taxon>
    </lineage>
</organism>
<gene>
    <name evidence="1" type="ORF">CP49_01470</name>
</gene>
<comment type="caution">
    <text evidence="1">The sequence shown here is derived from an EMBL/GenBank/DDBJ whole genome shotgun (WGS) entry which is preliminary data.</text>
</comment>
<protein>
    <submittedName>
        <fullName evidence="1">Uncharacterized protein</fullName>
    </submittedName>
</protein>
<dbReference type="EMBL" id="LLXX01000119">
    <property type="protein sequence ID" value="KRR05267.1"/>
    <property type="molecule type" value="Genomic_DNA"/>
</dbReference>
<evidence type="ECO:0000313" key="1">
    <source>
        <dbReference type="EMBL" id="KRR05267.1"/>
    </source>
</evidence>
<name>A0A0R3LIU9_9BRAD</name>
<reference evidence="1 2" key="1">
    <citation type="submission" date="2014-03" db="EMBL/GenBank/DDBJ databases">
        <title>Bradyrhizobium valentinum sp. nov., isolated from effective nodules of Lupinus mariae-josephae, a lupine endemic of basic-lime soils in Eastern Spain.</title>
        <authorList>
            <person name="Duran D."/>
            <person name="Rey L."/>
            <person name="Navarro A."/>
            <person name="Busquets A."/>
            <person name="Imperial J."/>
            <person name="Ruiz-Argueso T."/>
        </authorList>
    </citation>
    <scope>NUCLEOTIDE SEQUENCE [LARGE SCALE GENOMIC DNA]</scope>
    <source>
        <strain evidence="1 2">LmjM3</strain>
    </source>
</reference>
<dbReference type="RefSeq" id="WP_057851824.1">
    <property type="nucleotide sequence ID" value="NZ_LLXX01000119.1"/>
</dbReference>
<sequence length="69" mass="8078">MTESDLDKLWNVVPVGEANAAAASKIWKRLDMWTRPTIQHKLRWMADVGRIHRLSRPMPMGGVVRLYYR</sequence>
<evidence type="ECO:0000313" key="2">
    <source>
        <dbReference type="Proteomes" id="UP000051913"/>
    </source>
</evidence>